<accession>A0A0E9UNY9</accession>
<protein>
    <submittedName>
        <fullName evidence="1">Uncharacterized protein</fullName>
    </submittedName>
</protein>
<sequence length="58" mass="6612">MTPASPQCRLNQRLPFVEGRMQISIIKYYTCISNSYTIGKKQSDTLGSIQVRVTDLPY</sequence>
<reference evidence="1" key="2">
    <citation type="journal article" date="2015" name="Fish Shellfish Immunol.">
        <title>Early steps in the European eel (Anguilla anguilla)-Vibrio vulnificus interaction in the gills: Role of the RtxA13 toxin.</title>
        <authorList>
            <person name="Callol A."/>
            <person name="Pajuelo D."/>
            <person name="Ebbesson L."/>
            <person name="Teles M."/>
            <person name="MacKenzie S."/>
            <person name="Amaro C."/>
        </authorList>
    </citation>
    <scope>NUCLEOTIDE SEQUENCE</scope>
</reference>
<proteinExistence type="predicted"/>
<organism evidence="1">
    <name type="scientific">Anguilla anguilla</name>
    <name type="common">European freshwater eel</name>
    <name type="synonym">Muraena anguilla</name>
    <dbReference type="NCBI Taxonomy" id="7936"/>
    <lineage>
        <taxon>Eukaryota</taxon>
        <taxon>Metazoa</taxon>
        <taxon>Chordata</taxon>
        <taxon>Craniata</taxon>
        <taxon>Vertebrata</taxon>
        <taxon>Euteleostomi</taxon>
        <taxon>Actinopterygii</taxon>
        <taxon>Neopterygii</taxon>
        <taxon>Teleostei</taxon>
        <taxon>Anguilliformes</taxon>
        <taxon>Anguillidae</taxon>
        <taxon>Anguilla</taxon>
    </lineage>
</organism>
<reference evidence="1" key="1">
    <citation type="submission" date="2014-11" db="EMBL/GenBank/DDBJ databases">
        <authorList>
            <person name="Amaro Gonzalez C."/>
        </authorList>
    </citation>
    <scope>NUCLEOTIDE SEQUENCE</scope>
</reference>
<dbReference type="EMBL" id="GBXM01041657">
    <property type="protein sequence ID" value="JAH66920.1"/>
    <property type="molecule type" value="Transcribed_RNA"/>
</dbReference>
<evidence type="ECO:0000313" key="1">
    <source>
        <dbReference type="EMBL" id="JAH66920.1"/>
    </source>
</evidence>
<name>A0A0E9UNY9_ANGAN</name>
<dbReference type="AlphaFoldDB" id="A0A0E9UNY9"/>